<dbReference type="STRING" id="13706.A0A1X2H8M2"/>
<dbReference type="Gene3D" id="1.25.40.10">
    <property type="entry name" value="Tetratricopeptide repeat domain"/>
    <property type="match status" value="3"/>
</dbReference>
<reference evidence="5 6" key="1">
    <citation type="submission" date="2016-07" db="EMBL/GenBank/DDBJ databases">
        <title>Pervasive Adenine N6-methylation of Active Genes in Fungi.</title>
        <authorList>
            <consortium name="DOE Joint Genome Institute"/>
            <person name="Mondo S.J."/>
            <person name="Dannebaum R.O."/>
            <person name="Kuo R.C."/>
            <person name="Labutti K."/>
            <person name="Haridas S."/>
            <person name="Kuo A."/>
            <person name="Salamov A."/>
            <person name="Ahrendt S.R."/>
            <person name="Lipzen A."/>
            <person name="Sullivan W."/>
            <person name="Andreopoulos W.B."/>
            <person name="Clum A."/>
            <person name="Lindquist E."/>
            <person name="Daum C."/>
            <person name="Ramamoorthy G.K."/>
            <person name="Gryganskyi A."/>
            <person name="Culley D."/>
            <person name="Magnuson J.K."/>
            <person name="James T.Y."/>
            <person name="O'Malley M.A."/>
            <person name="Stajich J.E."/>
            <person name="Spatafora J.W."/>
            <person name="Visel A."/>
            <person name="Grigoriev I.V."/>
        </authorList>
    </citation>
    <scope>NUCLEOTIDE SEQUENCE [LARGE SCALE GENOMIC DNA]</scope>
    <source>
        <strain evidence="5 6">NRRL 2496</strain>
    </source>
</reference>
<feature type="region of interest" description="Disordered" evidence="4">
    <location>
        <begin position="706"/>
        <end position="812"/>
    </location>
</feature>
<dbReference type="Pfam" id="PF13432">
    <property type="entry name" value="TPR_16"/>
    <property type="match status" value="1"/>
</dbReference>
<dbReference type="EMBL" id="MCGN01000007">
    <property type="protein sequence ID" value="ORY94881.1"/>
    <property type="molecule type" value="Genomic_DNA"/>
</dbReference>
<feature type="compositionally biased region" description="Basic residues" evidence="4">
    <location>
        <begin position="725"/>
        <end position="738"/>
    </location>
</feature>
<feature type="region of interest" description="Disordered" evidence="4">
    <location>
        <begin position="57"/>
        <end position="91"/>
    </location>
</feature>
<dbReference type="PROSITE" id="PS50005">
    <property type="entry name" value="TPR"/>
    <property type="match status" value="1"/>
</dbReference>
<comment type="similarity">
    <text evidence="2">Belongs to the YPP1 family.</text>
</comment>
<keyword evidence="6" id="KW-1185">Reference proteome</keyword>
<dbReference type="AlphaFoldDB" id="A0A1X2H8M2"/>
<dbReference type="InterPro" id="IPR011990">
    <property type="entry name" value="TPR-like_helical_dom_sf"/>
</dbReference>
<evidence type="ECO:0000256" key="3">
    <source>
        <dbReference type="PROSITE-ProRule" id="PRU00339"/>
    </source>
</evidence>
<gene>
    <name evidence="5" type="ORF">BCR43DRAFT_336017</name>
</gene>
<dbReference type="InterPro" id="IPR019734">
    <property type="entry name" value="TPR_rpt"/>
</dbReference>
<keyword evidence="3" id="KW-0802">TPR repeat</keyword>
<dbReference type="SUPFAM" id="SSF48452">
    <property type="entry name" value="TPR-like"/>
    <property type="match status" value="3"/>
</dbReference>
<accession>A0A1X2H8M2</accession>
<dbReference type="InterPro" id="IPR051722">
    <property type="entry name" value="Endocytosis_PI4K-reg_protein"/>
</dbReference>
<evidence type="ECO:0000256" key="4">
    <source>
        <dbReference type="SAM" id="MobiDB-lite"/>
    </source>
</evidence>
<dbReference type="SMART" id="SM00028">
    <property type="entry name" value="TPR"/>
    <property type="match status" value="4"/>
</dbReference>
<evidence type="ECO:0000313" key="6">
    <source>
        <dbReference type="Proteomes" id="UP000242180"/>
    </source>
</evidence>
<feature type="compositionally biased region" description="Basic and acidic residues" evidence="4">
    <location>
        <begin position="785"/>
        <end position="795"/>
    </location>
</feature>
<dbReference type="PANTHER" id="PTHR23083:SF464">
    <property type="entry name" value="TETRATRICOPEPTIDE REPEAT DOMAIN 7, ISOFORM A"/>
    <property type="match status" value="1"/>
</dbReference>
<evidence type="ECO:0000313" key="5">
    <source>
        <dbReference type="EMBL" id="ORY94881.1"/>
    </source>
</evidence>
<evidence type="ECO:0000256" key="1">
    <source>
        <dbReference type="ARBA" id="ARBA00002550"/>
    </source>
</evidence>
<sequence length="1059" mass="118706">MDKAQQTAADLDVARCRGNWPAIPDLARRYKKYHPSETVLDTTACVEVDLVQQLQRVRRNEQKPASTDDESQTPSSPLQQYYWPGEDTAYQNDTPDHISLPPRLSQVHSQPLERRLIKVISKKSPDALETPDDWQSQFAKIILARVYFESSRYPQALETLQNLALRAEDVGAGYGLVLLVQARAIKGICFEMQNDIPAALEAFEAAWQVVKTHPGERCETLALWIEECLYRAILLHLRARSDTGRTLTMMRAYVQLTLSPWATHWQRHKQWVILRAYTHYLIRATQTRSYILPENTTSIKEQAAIEELSVVMTAYRQLLRLITPQLTTRALNSHVVELANLMNRAHAEIGWGDRSNVRNALKFLYQAKETTFNSACITRHLLFVLLRLGHFDEAKHCFKAYMGLVGVNNLDHVAESELVEQKETEARAHSIRRKFAILHELDAQGDEAVALDEESLVDIVHALLAGVELHGRELGDGKAASALADLAVELAEKEDDRLLAACFRARGTAYGLWAEQSVDPEHRSNHHSKSIASLRRAIELDSNQWKSHYELAVQLAVTRDTAAAASSVLRTIQLKRDYLPAWHLLALIYSSNNHLQQVPQALQTVEAGLKHIDITDIPSDRDATISYIAWDDNEPSRRQYFETAQSYLSMRMTQLLILEQLEGTEATMDLYADLFGIYAKLSQHFGLDPNETVATPAGSASTMVDEEDYFEGGGGGGSSSTLSSIRRRSSLTRSRSRSRSLSDRRRSNSIGSRRPSDSAKSTFSVMADAPLPQDELPPGKLKPSSSDETRSDRRSATSQRLPRRNSQKSLRIKSLQLMDIGFARRIGGSQGSGSSATMNGTSSPVVMGNDRRTSANTESSLASLLTPTSRTTMHHKKPFAPTVSLFKENPFVANCRETWHQLLIKLWLMSTATFIKTARLDEAIKAVMEAEQQLLVGQVNDASVWHQLGVVCVHKGGDELLATGMDAFNKALAIDPDHVETLVSAAQLHIQQGEWELAETYLDRTTQGYGWHNARAWYLLGSCYQHYGALARAKECFLYALELDDTSPLQPFSVLPRFV</sequence>
<comment type="function">
    <text evidence="1">Involved in endocytosis.</text>
</comment>
<dbReference type="PANTHER" id="PTHR23083">
    <property type="entry name" value="TETRATRICOPEPTIDE REPEAT PROTEIN, TPR"/>
    <property type="match status" value="1"/>
</dbReference>
<comment type="caution">
    <text evidence="5">The sequence shown here is derived from an EMBL/GenBank/DDBJ whole genome shotgun (WGS) entry which is preliminary data.</text>
</comment>
<dbReference type="Proteomes" id="UP000242180">
    <property type="component" value="Unassembled WGS sequence"/>
</dbReference>
<organism evidence="5 6">
    <name type="scientific">Syncephalastrum racemosum</name>
    <name type="common">Filamentous fungus</name>
    <dbReference type="NCBI Taxonomy" id="13706"/>
    <lineage>
        <taxon>Eukaryota</taxon>
        <taxon>Fungi</taxon>
        <taxon>Fungi incertae sedis</taxon>
        <taxon>Mucoromycota</taxon>
        <taxon>Mucoromycotina</taxon>
        <taxon>Mucoromycetes</taxon>
        <taxon>Mucorales</taxon>
        <taxon>Syncephalastraceae</taxon>
        <taxon>Syncephalastrum</taxon>
    </lineage>
</organism>
<proteinExistence type="inferred from homology"/>
<dbReference type="OMA" id="ARCRAQW"/>
<protein>
    <submittedName>
        <fullName evidence="5">Uncharacterized protein</fullName>
    </submittedName>
</protein>
<dbReference type="InParanoid" id="A0A1X2H8M2"/>
<dbReference type="OrthoDB" id="29013at2759"/>
<feature type="repeat" description="TPR" evidence="3">
    <location>
        <begin position="1014"/>
        <end position="1047"/>
    </location>
</feature>
<evidence type="ECO:0000256" key="2">
    <source>
        <dbReference type="ARBA" id="ARBA00038251"/>
    </source>
</evidence>
<name>A0A1X2H8M2_SYNRA</name>